<organism evidence="3 4">
    <name type="scientific">Parambassis ranga</name>
    <name type="common">Indian glassy fish</name>
    <dbReference type="NCBI Taxonomy" id="210632"/>
    <lineage>
        <taxon>Eukaryota</taxon>
        <taxon>Metazoa</taxon>
        <taxon>Chordata</taxon>
        <taxon>Craniata</taxon>
        <taxon>Vertebrata</taxon>
        <taxon>Euteleostomi</taxon>
        <taxon>Actinopterygii</taxon>
        <taxon>Neopterygii</taxon>
        <taxon>Teleostei</taxon>
        <taxon>Neoteleostei</taxon>
        <taxon>Acanthomorphata</taxon>
        <taxon>Ovalentaria</taxon>
        <taxon>Ambassidae</taxon>
        <taxon>Parambassis</taxon>
    </lineage>
</organism>
<dbReference type="Pfam" id="PF01359">
    <property type="entry name" value="Transposase_1"/>
    <property type="match status" value="1"/>
</dbReference>
<proteinExistence type="predicted"/>
<dbReference type="OrthoDB" id="8954792at2759"/>
<reference evidence="4" key="1">
    <citation type="submission" date="2025-08" db="UniProtKB">
        <authorList>
            <consortium name="RefSeq"/>
        </authorList>
    </citation>
    <scope>IDENTIFICATION</scope>
</reference>
<evidence type="ECO:0000256" key="1">
    <source>
        <dbReference type="ARBA" id="ARBA00004123"/>
    </source>
</evidence>
<sequence>MDNVSLRAIIRYLGLKGLSPKEVHKDMVATLGAGAPSYSMVKKWAAEFKRGRENLEDEPRSGRPVTVTTQETIDKIRNIILTDRRITQRYIASELGISQERVHAVIHGELQMTKALACWVPKLLGPDEKQIRLSISKDNLALFDSDPQRFLQQFVTVDEIWIHHFQPETKEHSESPAPKKIKLVRSTGKVMVSVFWDAEGVLLVYYQEKGHTLTGAKYADLLRQLHDNIKNSRPGKLAQGVLFHQDNTPVHKSTAADTAIQQCRFELVLHPPYSPDLSPSDYYLFPKMKKELSGRHVDSDDDIIAAVDHFLEVQNADFYTEGIRMLHERWTKCVNVGGDYIEI</sequence>
<dbReference type="Gene3D" id="3.30.420.10">
    <property type="entry name" value="Ribonuclease H-like superfamily/Ribonuclease H"/>
    <property type="match status" value="1"/>
</dbReference>
<evidence type="ECO:0000313" key="4">
    <source>
        <dbReference type="RefSeq" id="XP_028270394.1"/>
    </source>
</evidence>
<dbReference type="InterPro" id="IPR052709">
    <property type="entry name" value="Transposase-MT_Hybrid"/>
</dbReference>
<dbReference type="PANTHER" id="PTHR46060:SF1">
    <property type="entry name" value="MARINER MOS1 TRANSPOSASE-LIKE PROTEIN"/>
    <property type="match status" value="1"/>
</dbReference>
<dbReference type="GeneID" id="114441599"/>
<evidence type="ECO:0000259" key="2">
    <source>
        <dbReference type="Pfam" id="PF17906"/>
    </source>
</evidence>
<dbReference type="Pfam" id="PF17906">
    <property type="entry name" value="HTH_48"/>
    <property type="match status" value="1"/>
</dbReference>
<dbReference type="InterPro" id="IPR041426">
    <property type="entry name" value="Mos1_HTH"/>
</dbReference>
<gene>
    <name evidence="4" type="primary">LOC114441599</name>
</gene>
<name>A0A6P7J138_9TELE</name>
<keyword evidence="3" id="KW-1185">Reference proteome</keyword>
<dbReference type="InterPro" id="IPR036397">
    <property type="entry name" value="RNaseH_sf"/>
</dbReference>
<dbReference type="Proteomes" id="UP000515145">
    <property type="component" value="Chromosome 9"/>
</dbReference>
<dbReference type="Gene3D" id="1.10.260.40">
    <property type="entry name" value="lambda repressor-like DNA-binding domains"/>
    <property type="match status" value="1"/>
</dbReference>
<accession>A0A6P7J138</accession>
<evidence type="ECO:0000313" key="3">
    <source>
        <dbReference type="Proteomes" id="UP000515145"/>
    </source>
</evidence>
<dbReference type="AlphaFoldDB" id="A0A6P7J138"/>
<dbReference type="SUPFAM" id="SSF47413">
    <property type="entry name" value="lambda repressor-like DNA-binding domains"/>
    <property type="match status" value="1"/>
</dbReference>
<dbReference type="InterPro" id="IPR001888">
    <property type="entry name" value="Transposase_1"/>
</dbReference>
<protein>
    <submittedName>
        <fullName evidence="4">Histone-lysine N-methyltransferase SETMAR-like</fullName>
    </submittedName>
</protein>
<dbReference type="GO" id="GO:0003677">
    <property type="term" value="F:DNA binding"/>
    <property type="evidence" value="ECO:0007669"/>
    <property type="project" value="InterPro"/>
</dbReference>
<dbReference type="InParanoid" id="A0A6P7J138"/>
<dbReference type="PANTHER" id="PTHR46060">
    <property type="entry name" value="MARINER MOS1 TRANSPOSASE-LIKE PROTEIN"/>
    <property type="match status" value="1"/>
</dbReference>
<dbReference type="RefSeq" id="XP_028270394.1">
    <property type="nucleotide sequence ID" value="XM_028414593.1"/>
</dbReference>
<dbReference type="GO" id="GO:0005634">
    <property type="term" value="C:nucleus"/>
    <property type="evidence" value="ECO:0007669"/>
    <property type="project" value="UniProtKB-SubCell"/>
</dbReference>
<feature type="domain" description="Mos1 transposase HTH" evidence="2">
    <location>
        <begin position="4"/>
        <end position="51"/>
    </location>
</feature>
<dbReference type="InterPro" id="IPR010982">
    <property type="entry name" value="Lambda_DNA-bd_dom_sf"/>
</dbReference>
<comment type="subcellular location">
    <subcellularLocation>
        <location evidence="1">Nucleus</location>
    </subcellularLocation>
</comment>